<name>A0A6B0UPE5_IXORI</name>
<sequence>MTLVIFTFFSTVAGSGFEVVGHDCAAAGGGRFLGRGSTSLRKSAHRRSAFSFSARVSSLRSSAARSSGGPASQAPASSFVPPLRFPAALPFLPFLLVAASASLSASLSRSVRSPSLSSPEGT</sequence>
<protein>
    <recommendedName>
        <fullName evidence="3">Secreted protein</fullName>
    </recommendedName>
</protein>
<keyword evidence="1" id="KW-0732">Signal</keyword>
<feature type="signal peptide" evidence="1">
    <location>
        <begin position="1"/>
        <end position="16"/>
    </location>
</feature>
<dbReference type="EMBL" id="GIFC01009298">
    <property type="protein sequence ID" value="MXU91381.1"/>
    <property type="molecule type" value="Transcribed_RNA"/>
</dbReference>
<reference evidence="2" key="1">
    <citation type="submission" date="2019-12" db="EMBL/GenBank/DDBJ databases">
        <title>An insight into the sialome of adult female Ixodes ricinus ticks feeding for 6 days.</title>
        <authorList>
            <person name="Perner J."/>
            <person name="Ribeiro J.M.C."/>
        </authorList>
    </citation>
    <scope>NUCLEOTIDE SEQUENCE</scope>
    <source>
        <strain evidence="2">Semi-engorged</strain>
        <tissue evidence="2">Salivary glands</tissue>
    </source>
</reference>
<evidence type="ECO:0000256" key="1">
    <source>
        <dbReference type="SAM" id="SignalP"/>
    </source>
</evidence>
<organism evidence="2">
    <name type="scientific">Ixodes ricinus</name>
    <name type="common">Common tick</name>
    <name type="synonym">Acarus ricinus</name>
    <dbReference type="NCBI Taxonomy" id="34613"/>
    <lineage>
        <taxon>Eukaryota</taxon>
        <taxon>Metazoa</taxon>
        <taxon>Ecdysozoa</taxon>
        <taxon>Arthropoda</taxon>
        <taxon>Chelicerata</taxon>
        <taxon>Arachnida</taxon>
        <taxon>Acari</taxon>
        <taxon>Parasitiformes</taxon>
        <taxon>Ixodida</taxon>
        <taxon>Ixodoidea</taxon>
        <taxon>Ixodidae</taxon>
        <taxon>Ixodinae</taxon>
        <taxon>Ixodes</taxon>
    </lineage>
</organism>
<accession>A0A6B0UPE5</accession>
<dbReference type="AlphaFoldDB" id="A0A6B0UPE5"/>
<feature type="chain" id="PRO_5025435570" description="Secreted protein" evidence="1">
    <location>
        <begin position="17"/>
        <end position="122"/>
    </location>
</feature>
<evidence type="ECO:0008006" key="3">
    <source>
        <dbReference type="Google" id="ProtNLM"/>
    </source>
</evidence>
<proteinExistence type="predicted"/>
<evidence type="ECO:0000313" key="2">
    <source>
        <dbReference type="EMBL" id="MXU91381.1"/>
    </source>
</evidence>